<comment type="caution">
    <text evidence="1">The sequence shown here is derived from an EMBL/GenBank/DDBJ whole genome shotgun (WGS) entry which is preliminary data.</text>
</comment>
<proteinExistence type="predicted"/>
<dbReference type="Proteomes" id="UP001314263">
    <property type="component" value="Unassembled WGS sequence"/>
</dbReference>
<sequence length="140" mass="15996">MNTDTCLQPRQSHPHTIPSVTSHIEVADSTQKGLSIRANAGESRNYRGVELPCQLWVAELGRPQTTWLYRPIHNSLDVITIARRLRWKFNEIDEIALYERSMLSQLAEKDFVAKKQEYYSSRCGQQGSQGPHEQAAELSQ</sequence>
<name>A0AAV1HTH4_9CHLO</name>
<dbReference type="EMBL" id="CAUYUE010000001">
    <property type="protein sequence ID" value="CAK0733884.1"/>
    <property type="molecule type" value="Genomic_DNA"/>
</dbReference>
<evidence type="ECO:0000313" key="1">
    <source>
        <dbReference type="EMBL" id="CAK0733884.1"/>
    </source>
</evidence>
<reference evidence="1 2" key="1">
    <citation type="submission" date="2023-10" db="EMBL/GenBank/DDBJ databases">
        <authorList>
            <person name="Maclean D."/>
            <person name="Macfadyen A."/>
        </authorList>
    </citation>
    <scope>NUCLEOTIDE SEQUENCE [LARGE SCALE GENOMIC DNA]</scope>
</reference>
<dbReference type="AlphaFoldDB" id="A0AAV1HTH4"/>
<gene>
    <name evidence="1" type="ORF">CVIRNUC_000349</name>
</gene>
<organism evidence="1 2">
    <name type="scientific">Coccomyxa viridis</name>
    <dbReference type="NCBI Taxonomy" id="1274662"/>
    <lineage>
        <taxon>Eukaryota</taxon>
        <taxon>Viridiplantae</taxon>
        <taxon>Chlorophyta</taxon>
        <taxon>core chlorophytes</taxon>
        <taxon>Trebouxiophyceae</taxon>
        <taxon>Trebouxiophyceae incertae sedis</taxon>
        <taxon>Coccomyxaceae</taxon>
        <taxon>Coccomyxa</taxon>
    </lineage>
</organism>
<accession>A0AAV1HTH4</accession>
<keyword evidence="2" id="KW-1185">Reference proteome</keyword>
<evidence type="ECO:0000313" key="2">
    <source>
        <dbReference type="Proteomes" id="UP001314263"/>
    </source>
</evidence>
<protein>
    <submittedName>
        <fullName evidence="1">Uncharacterized protein</fullName>
    </submittedName>
</protein>